<feature type="modified residue" description="4-aspartylphosphate" evidence="1">
    <location>
        <position position="67"/>
    </location>
</feature>
<dbReference type="Gene3D" id="3.30.450.20">
    <property type="entry name" value="PAS domain"/>
    <property type="match status" value="1"/>
</dbReference>
<dbReference type="PANTHER" id="PTHR33121">
    <property type="entry name" value="CYCLIC DI-GMP PHOSPHODIESTERASE PDEF"/>
    <property type="match status" value="1"/>
</dbReference>
<dbReference type="InterPro" id="IPR035965">
    <property type="entry name" value="PAS-like_dom_sf"/>
</dbReference>
<dbReference type="SUPFAM" id="SSF55785">
    <property type="entry name" value="PYP-like sensor domain (PAS domain)"/>
    <property type="match status" value="1"/>
</dbReference>
<dbReference type="InterPro" id="IPR011006">
    <property type="entry name" value="CheY-like_superfamily"/>
</dbReference>
<gene>
    <name evidence="6" type="ORF">CRV06_13620</name>
</gene>
<dbReference type="PANTHER" id="PTHR33121:SF71">
    <property type="entry name" value="OXYGEN SENSOR PROTEIN DOSP"/>
    <property type="match status" value="1"/>
</dbReference>
<sequence>MSNKDFSNNLIKNAKDLRALYVEDNKDVANAVYKILNLFLDKIDLAFDGEEGLAKVESCKYDLVLTDINMPKMNGIELIESIRKIAPHIPIIVISAYGEQEYLFKAIQAGIDGFILKPLEPEQFKRVLFKAIEKTLIYKENNKNLSILKQYQDITNRSSIISKTDPTGIITFVNENFVKISEYSKEELIGRSHALIRHPDNSKEFFRDLWHTISIEKKPWEGVIKNLSKSGKPYYVKTVIKPLLDEEGNVLEYIALRNDISEIMSEKKQMLSSLESNRNSLLIMIQIENFDILDKFYDNKTVEKIEQIYGKTILDHMPNKELFEKIYSLGDGCFVITEDFDKLIANYPEINIEEQLHEFIKNTKNSTIKLENIEYDISVIVSYSYGTKNLYENVKYGVEKAIEKKKNLIFANNLVSEAQENAKKNIETIQMVKKALDESKIISFFQPIIDNKTKKIIKYESLVRLINEKDEIVSPYFFLETSKQGSYYTKITNRVIENSFEILDHIKDNISINISAIDIENDIIRNRLIVLVSKPEYKGRVTFELLEDENIKDFKKVKDFIKLVKDIGNVQIAIDDFGSGYSNFERLLEYSPDILKIDGSLIKNIEHDDFSRNLVETLVVFAKKQGIKTIAEFVENENIYNILTELGVDYSQGFYFGKPEKLI</sequence>
<dbReference type="AlphaFoldDB" id="A0A4Q0XV56"/>
<dbReference type="PROSITE" id="PS50112">
    <property type="entry name" value="PAS"/>
    <property type="match status" value="1"/>
</dbReference>
<dbReference type="CDD" id="cd01948">
    <property type="entry name" value="EAL"/>
    <property type="match status" value="1"/>
</dbReference>
<dbReference type="InterPro" id="IPR001789">
    <property type="entry name" value="Sig_transdc_resp-reg_receiver"/>
</dbReference>
<dbReference type="Pfam" id="PF00563">
    <property type="entry name" value="EAL"/>
    <property type="match status" value="1"/>
</dbReference>
<dbReference type="InterPro" id="IPR013655">
    <property type="entry name" value="PAS_fold_3"/>
</dbReference>
<evidence type="ECO:0000313" key="7">
    <source>
        <dbReference type="Proteomes" id="UP000290191"/>
    </source>
</evidence>
<keyword evidence="1" id="KW-0597">Phosphoprotein</keyword>
<name>A0A4Q0XV56_9BACT</name>
<evidence type="ECO:0000259" key="4">
    <source>
        <dbReference type="PROSITE" id="PS50113"/>
    </source>
</evidence>
<dbReference type="InterPro" id="IPR035919">
    <property type="entry name" value="EAL_sf"/>
</dbReference>
<dbReference type="SUPFAM" id="SSF141868">
    <property type="entry name" value="EAL domain-like"/>
    <property type="match status" value="1"/>
</dbReference>
<dbReference type="GO" id="GO:0000160">
    <property type="term" value="P:phosphorelay signal transduction system"/>
    <property type="evidence" value="ECO:0007669"/>
    <property type="project" value="InterPro"/>
</dbReference>
<feature type="domain" description="PAC" evidence="4">
    <location>
        <begin position="218"/>
        <end position="272"/>
    </location>
</feature>
<evidence type="ECO:0000259" key="5">
    <source>
        <dbReference type="PROSITE" id="PS50883"/>
    </source>
</evidence>
<evidence type="ECO:0000259" key="3">
    <source>
        <dbReference type="PROSITE" id="PS50112"/>
    </source>
</evidence>
<evidence type="ECO:0000256" key="1">
    <source>
        <dbReference type="PROSITE-ProRule" id="PRU00169"/>
    </source>
</evidence>
<dbReference type="SMART" id="SM00052">
    <property type="entry name" value="EAL"/>
    <property type="match status" value="1"/>
</dbReference>
<keyword evidence="7" id="KW-1185">Reference proteome</keyword>
<dbReference type="InterPro" id="IPR050706">
    <property type="entry name" value="Cyclic-di-GMP_PDE-like"/>
</dbReference>
<dbReference type="GO" id="GO:0071111">
    <property type="term" value="F:cyclic-guanylate-specific phosphodiesterase activity"/>
    <property type="evidence" value="ECO:0007669"/>
    <property type="project" value="InterPro"/>
</dbReference>
<dbReference type="EMBL" id="PDKO01000015">
    <property type="protein sequence ID" value="RXJ61460.1"/>
    <property type="molecule type" value="Genomic_DNA"/>
</dbReference>
<dbReference type="PROSITE" id="PS50113">
    <property type="entry name" value="PAC"/>
    <property type="match status" value="1"/>
</dbReference>
<dbReference type="InterPro" id="IPR001633">
    <property type="entry name" value="EAL_dom"/>
</dbReference>
<reference evidence="6 7" key="1">
    <citation type="submission" date="2017-10" db="EMBL/GenBank/DDBJ databases">
        <title>Genomics of the genus Arcobacter.</title>
        <authorList>
            <person name="Perez-Cataluna A."/>
            <person name="Figueras M.J."/>
        </authorList>
    </citation>
    <scope>NUCLEOTIDE SEQUENCE [LARGE SCALE GENOMIC DNA]</scope>
    <source>
        <strain evidence="6 7">DSM 24636</strain>
    </source>
</reference>
<dbReference type="Proteomes" id="UP000290191">
    <property type="component" value="Unassembled WGS sequence"/>
</dbReference>
<comment type="caution">
    <text evidence="6">The sequence shown here is derived from an EMBL/GenBank/DDBJ whole genome shotgun (WGS) entry which is preliminary data.</text>
</comment>
<feature type="domain" description="EAL" evidence="5">
    <location>
        <begin position="425"/>
        <end position="663"/>
    </location>
</feature>
<dbReference type="SMART" id="SM00086">
    <property type="entry name" value="PAC"/>
    <property type="match status" value="1"/>
</dbReference>
<dbReference type="Gene3D" id="3.40.50.2300">
    <property type="match status" value="1"/>
</dbReference>
<dbReference type="Pfam" id="PF00072">
    <property type="entry name" value="Response_reg"/>
    <property type="match status" value="1"/>
</dbReference>
<accession>A0A4Q0XV56</accession>
<dbReference type="InterPro" id="IPR001610">
    <property type="entry name" value="PAC"/>
</dbReference>
<feature type="domain" description="PAS" evidence="3">
    <location>
        <begin position="165"/>
        <end position="216"/>
    </location>
</feature>
<dbReference type="InterPro" id="IPR000700">
    <property type="entry name" value="PAS-assoc_C"/>
</dbReference>
<dbReference type="CDD" id="cd17536">
    <property type="entry name" value="REC_YesN-like"/>
    <property type="match status" value="1"/>
</dbReference>
<proteinExistence type="predicted"/>
<dbReference type="STRING" id="877500.GCA_000935065_01175"/>
<dbReference type="PROSITE" id="PS50883">
    <property type="entry name" value="EAL"/>
    <property type="match status" value="1"/>
</dbReference>
<dbReference type="InterPro" id="IPR000014">
    <property type="entry name" value="PAS"/>
</dbReference>
<dbReference type="PROSITE" id="PS50110">
    <property type="entry name" value="RESPONSE_REGULATORY"/>
    <property type="match status" value="1"/>
</dbReference>
<dbReference type="SMART" id="SM00448">
    <property type="entry name" value="REC"/>
    <property type="match status" value="1"/>
</dbReference>
<dbReference type="OrthoDB" id="9790732at2"/>
<dbReference type="Pfam" id="PF08447">
    <property type="entry name" value="PAS_3"/>
    <property type="match status" value="1"/>
</dbReference>
<evidence type="ECO:0000259" key="2">
    <source>
        <dbReference type="PROSITE" id="PS50110"/>
    </source>
</evidence>
<organism evidence="6 7">
    <name type="scientific">Halarcobacter anaerophilus</name>
    <dbReference type="NCBI Taxonomy" id="877500"/>
    <lineage>
        <taxon>Bacteria</taxon>
        <taxon>Pseudomonadati</taxon>
        <taxon>Campylobacterota</taxon>
        <taxon>Epsilonproteobacteria</taxon>
        <taxon>Campylobacterales</taxon>
        <taxon>Arcobacteraceae</taxon>
        <taxon>Halarcobacter</taxon>
    </lineage>
</organism>
<dbReference type="CDD" id="cd00130">
    <property type="entry name" value="PAS"/>
    <property type="match status" value="1"/>
</dbReference>
<dbReference type="Gene3D" id="3.20.20.450">
    <property type="entry name" value="EAL domain"/>
    <property type="match status" value="1"/>
</dbReference>
<dbReference type="SUPFAM" id="SSF52172">
    <property type="entry name" value="CheY-like"/>
    <property type="match status" value="1"/>
</dbReference>
<feature type="domain" description="Response regulatory" evidence="2">
    <location>
        <begin position="18"/>
        <end position="132"/>
    </location>
</feature>
<protein>
    <submittedName>
        <fullName evidence="6">Diguanylate cyclase</fullName>
    </submittedName>
</protein>
<evidence type="ECO:0000313" key="6">
    <source>
        <dbReference type="EMBL" id="RXJ61460.1"/>
    </source>
</evidence>
<dbReference type="NCBIfam" id="TIGR00229">
    <property type="entry name" value="sensory_box"/>
    <property type="match status" value="1"/>
</dbReference>
<dbReference type="RefSeq" id="WP_129082901.1">
    <property type="nucleotide sequence ID" value="NZ_CP041070.1"/>
</dbReference>